<dbReference type="AlphaFoldDB" id="A0A0S3UJP9"/>
<protein>
    <submittedName>
        <fullName evidence="1">Uncharacterized protein</fullName>
    </submittedName>
</protein>
<proteinExistence type="predicted"/>
<dbReference type="Proteomes" id="UP000217431">
    <property type="component" value="Chromosome I"/>
</dbReference>
<gene>
    <name evidence="1" type="ORF">PIOMA14_I_1156</name>
</gene>
<name>A0A0S3UJP9_PREIN</name>
<dbReference type="EMBL" id="AP014597">
    <property type="protein sequence ID" value="BAU17664.1"/>
    <property type="molecule type" value="Genomic_DNA"/>
</dbReference>
<evidence type="ECO:0000313" key="1">
    <source>
        <dbReference type="EMBL" id="BAU17664.1"/>
    </source>
</evidence>
<reference evidence="1 2" key="1">
    <citation type="journal article" date="2016" name="DNA Res.">
        <title>The complete genome sequencing of Prevotella intermedia strain OMA14 and a subsequent fine-scale, intra-species genomic comparison reveal an unusual amplification of conjugative and mobile transposons and identify a novel Prevotella-lineage-specific repeat.</title>
        <authorList>
            <person name="Naito M."/>
            <person name="Ogura Y."/>
            <person name="Itoh T."/>
            <person name="Shoji M."/>
            <person name="Okamoto M."/>
            <person name="Hayashi T."/>
            <person name="Nakayama K."/>
        </authorList>
    </citation>
    <scope>NUCLEOTIDE SEQUENCE [LARGE SCALE GENOMIC DNA]</scope>
    <source>
        <strain evidence="1 2">OMA14</strain>
    </source>
</reference>
<accession>A0A0S3UJP9</accession>
<evidence type="ECO:0000313" key="2">
    <source>
        <dbReference type="Proteomes" id="UP000217431"/>
    </source>
</evidence>
<sequence length="83" mass="9743">MSSFDFVEPLLEYVKDKAKKILEKHGIENEYVDIERNANENKNSLEDYINSLLNSTVDAVAKKENKSFKEIREEFNSHYLSQN</sequence>
<dbReference type="RefSeq" id="WP_096405488.1">
    <property type="nucleotide sequence ID" value="NZ_AP014597.1"/>
</dbReference>
<organism evidence="1 2">
    <name type="scientific">Prevotella intermedia</name>
    <dbReference type="NCBI Taxonomy" id="28131"/>
    <lineage>
        <taxon>Bacteria</taxon>
        <taxon>Pseudomonadati</taxon>
        <taxon>Bacteroidota</taxon>
        <taxon>Bacteroidia</taxon>
        <taxon>Bacteroidales</taxon>
        <taxon>Prevotellaceae</taxon>
        <taxon>Prevotella</taxon>
    </lineage>
</organism>